<keyword evidence="4" id="KW-1003">Cell membrane</keyword>
<feature type="transmembrane region" description="Helical" evidence="17">
    <location>
        <begin position="48"/>
        <end position="68"/>
    </location>
</feature>
<name>A0A1N6XQI1_9RHOO</name>
<evidence type="ECO:0000256" key="4">
    <source>
        <dbReference type="ARBA" id="ARBA00022475"/>
    </source>
</evidence>
<comment type="catalytic activity">
    <reaction evidence="14">
        <text>nitrate + a quinol = a quinone + nitrite + H2O</text>
        <dbReference type="Rhea" id="RHEA:56144"/>
        <dbReference type="ChEBI" id="CHEBI:15377"/>
        <dbReference type="ChEBI" id="CHEBI:16301"/>
        <dbReference type="ChEBI" id="CHEBI:17632"/>
        <dbReference type="ChEBI" id="CHEBI:24646"/>
        <dbReference type="ChEBI" id="CHEBI:132124"/>
        <dbReference type="EC" id="1.7.5.1"/>
    </reaction>
</comment>
<feature type="binding site" description="axial binding residue" evidence="16">
    <location>
        <position position="65"/>
    </location>
    <ligand>
        <name>heme b</name>
        <dbReference type="ChEBI" id="CHEBI:60344"/>
        <label>1</label>
    </ligand>
    <ligandPart>
        <name>Fe</name>
        <dbReference type="ChEBI" id="CHEBI:18248"/>
    </ligandPart>
</feature>
<keyword evidence="10" id="KW-0560">Oxidoreductase</keyword>
<dbReference type="RefSeq" id="WP_076602810.1">
    <property type="nucleotide sequence ID" value="NZ_FTMD01000009.1"/>
</dbReference>
<feature type="transmembrane region" description="Helical" evidence="17">
    <location>
        <begin position="188"/>
        <end position="217"/>
    </location>
</feature>
<feature type="transmembrane region" description="Helical" evidence="17">
    <location>
        <begin position="6"/>
        <end position="27"/>
    </location>
</feature>
<evidence type="ECO:0000256" key="8">
    <source>
        <dbReference type="ARBA" id="ARBA00022982"/>
    </source>
</evidence>
<evidence type="ECO:0000313" key="20">
    <source>
        <dbReference type="Proteomes" id="UP000186819"/>
    </source>
</evidence>
<dbReference type="GO" id="GO:0005886">
    <property type="term" value="C:plasma membrane"/>
    <property type="evidence" value="ECO:0007669"/>
    <property type="project" value="UniProtKB-SubCell"/>
</dbReference>
<evidence type="ECO:0000256" key="12">
    <source>
        <dbReference type="ARBA" id="ARBA00023063"/>
    </source>
</evidence>
<evidence type="ECO:0000256" key="7">
    <source>
        <dbReference type="ARBA" id="ARBA00022723"/>
    </source>
</evidence>
<dbReference type="GO" id="GO:0042128">
    <property type="term" value="P:nitrate assimilation"/>
    <property type="evidence" value="ECO:0007669"/>
    <property type="project" value="UniProtKB-KW"/>
</dbReference>
<feature type="domain" description="NarG-like" evidence="18">
    <location>
        <begin position="5"/>
        <end position="226"/>
    </location>
</feature>
<keyword evidence="7" id="KW-0479">Metal-binding</keyword>
<dbReference type="EMBL" id="FTMD01000009">
    <property type="protein sequence ID" value="SIR04577.1"/>
    <property type="molecule type" value="Genomic_DNA"/>
</dbReference>
<comment type="subcellular location">
    <subcellularLocation>
        <location evidence="1">Cell membrane</location>
        <topology evidence="1">Multi-pass membrane protein</topology>
    </subcellularLocation>
</comment>
<dbReference type="GO" id="GO:0019645">
    <property type="term" value="P:anaerobic electron transport chain"/>
    <property type="evidence" value="ECO:0007669"/>
    <property type="project" value="UniProtKB-ARBA"/>
</dbReference>
<keyword evidence="3" id="KW-0813">Transport</keyword>
<gene>
    <name evidence="19" type="ORF">SAMN05421829_10980</name>
</gene>
<dbReference type="STRING" id="34027.SAMN05421829_10980"/>
<dbReference type="InterPro" id="IPR023234">
    <property type="entry name" value="NarG-like_domain"/>
</dbReference>
<feature type="binding site" description="axial binding residue" evidence="16">
    <location>
        <position position="207"/>
    </location>
    <ligand>
        <name>heme b</name>
        <dbReference type="ChEBI" id="CHEBI:60344"/>
        <label>1</label>
    </ligand>
    <ligandPart>
        <name>Fe</name>
        <dbReference type="ChEBI" id="CHEBI:18248"/>
    </ligandPart>
</feature>
<evidence type="ECO:0000256" key="3">
    <source>
        <dbReference type="ARBA" id="ARBA00022448"/>
    </source>
</evidence>
<keyword evidence="13 17" id="KW-0472">Membrane</keyword>
<evidence type="ECO:0000256" key="2">
    <source>
        <dbReference type="ARBA" id="ARBA00012500"/>
    </source>
</evidence>
<dbReference type="PANTHER" id="PTHR30598:SF3">
    <property type="entry name" value="RESPIRATORY NITRATE REDUCTASE 1 GAMMA CHAIN"/>
    <property type="match status" value="1"/>
</dbReference>
<dbReference type="InterPro" id="IPR051936">
    <property type="entry name" value="Heme-iron_electron_transfer"/>
</dbReference>
<keyword evidence="20" id="KW-1185">Reference proteome</keyword>
<accession>A0A1N6XQI1</accession>
<evidence type="ECO:0000256" key="15">
    <source>
        <dbReference type="ARBA" id="ARBA00063882"/>
    </source>
</evidence>
<dbReference type="OrthoDB" id="9788113at2"/>
<dbReference type="FunFam" id="1.20.950.20:FF:000001">
    <property type="entry name" value="Respiratory nitrate reductase subunit gamma"/>
    <property type="match status" value="1"/>
</dbReference>
<evidence type="ECO:0000313" key="19">
    <source>
        <dbReference type="EMBL" id="SIR04577.1"/>
    </source>
</evidence>
<keyword evidence="6 17" id="KW-0812">Transmembrane</keyword>
<dbReference type="GO" id="GO:0020037">
    <property type="term" value="F:heme binding"/>
    <property type="evidence" value="ECO:0007669"/>
    <property type="project" value="TreeGrafter"/>
</dbReference>
<sequence length="235" mass="26150">MNAINFFFGVYPYIALSVFVIGSWIRYDNEQYTWKTDSSQLLSKSNMWIASNLFHVGILSIFAGHFAGLVLPHALWIGLGVSDLQHQWIAIVAGSVFGTMCLIGGAILWLRRMFNPRVRAAGRRMDAFILSWLMLTLVAGLSTLPVSIGHANHGDPGVMLALSGWVQSVLTFQPKPELLAAVEPVFRFHMVLGMTVFLLFPFTRLVHILTAPLTYVGRAYQIVRSKRRVKATASA</sequence>
<evidence type="ECO:0000256" key="5">
    <source>
        <dbReference type="ARBA" id="ARBA00022617"/>
    </source>
</evidence>
<dbReference type="AlphaFoldDB" id="A0A1N6XQI1"/>
<dbReference type="Gene3D" id="1.20.950.20">
    <property type="entry name" value="Transmembrane di-heme cytochromes, Chain C"/>
    <property type="match status" value="1"/>
</dbReference>
<dbReference type="Pfam" id="PF02665">
    <property type="entry name" value="Nitrate_red_gam"/>
    <property type="match status" value="1"/>
</dbReference>
<evidence type="ECO:0000256" key="13">
    <source>
        <dbReference type="ARBA" id="ARBA00023136"/>
    </source>
</evidence>
<comment type="subunit">
    <text evidence="15">Dimer of heterotrimers each composed of an alpha, a beta and a gamma chain. Alpha and beta are catalytic chains; gamma chains are involved in binding the enzyme complex to the cytoplasmic membrane.</text>
</comment>
<feature type="transmembrane region" description="Helical" evidence="17">
    <location>
        <begin position="88"/>
        <end position="110"/>
    </location>
</feature>
<proteinExistence type="predicted"/>
<protein>
    <recommendedName>
        <fullName evidence="2">nitrate reductase (quinone)</fullName>
        <ecNumber evidence="2">1.7.5.1</ecNumber>
    </recommendedName>
</protein>
<evidence type="ECO:0000256" key="1">
    <source>
        <dbReference type="ARBA" id="ARBA00004651"/>
    </source>
</evidence>
<feature type="binding site" description="axial binding residue" evidence="16">
    <location>
        <position position="189"/>
    </location>
    <ligand>
        <name>heme b</name>
        <dbReference type="ChEBI" id="CHEBI:60344"/>
        <label>1</label>
    </ligand>
    <ligandPart>
        <name>Fe</name>
        <dbReference type="ChEBI" id="CHEBI:18248"/>
    </ligandPart>
</feature>
<dbReference type="GO" id="GO:0009325">
    <property type="term" value="C:nitrate reductase complex"/>
    <property type="evidence" value="ECO:0007669"/>
    <property type="project" value="InterPro"/>
</dbReference>
<dbReference type="GO" id="GO:0009055">
    <property type="term" value="F:electron transfer activity"/>
    <property type="evidence" value="ECO:0007669"/>
    <property type="project" value="TreeGrafter"/>
</dbReference>
<evidence type="ECO:0000259" key="18">
    <source>
        <dbReference type="Pfam" id="PF02665"/>
    </source>
</evidence>
<evidence type="ECO:0000256" key="14">
    <source>
        <dbReference type="ARBA" id="ARBA00048294"/>
    </source>
</evidence>
<dbReference type="EC" id="1.7.5.1" evidence="2"/>
<reference evidence="20" key="1">
    <citation type="submission" date="2017-01" db="EMBL/GenBank/DDBJ databases">
        <authorList>
            <person name="Varghese N."/>
            <person name="Submissions S."/>
        </authorList>
    </citation>
    <scope>NUCLEOTIDE SEQUENCE [LARGE SCALE GENOMIC DNA]</scope>
    <source>
        <strain evidence="20">ATCC 51758</strain>
    </source>
</reference>
<feature type="transmembrane region" description="Helical" evidence="17">
    <location>
        <begin position="130"/>
        <end position="151"/>
    </location>
</feature>
<evidence type="ECO:0000256" key="9">
    <source>
        <dbReference type="ARBA" id="ARBA00022989"/>
    </source>
</evidence>
<evidence type="ECO:0000256" key="10">
    <source>
        <dbReference type="ARBA" id="ARBA00023002"/>
    </source>
</evidence>
<dbReference type="InterPro" id="IPR003816">
    <property type="entry name" value="Nitrate_red_gam"/>
</dbReference>
<keyword evidence="8" id="KW-0249">Electron transport</keyword>
<feature type="binding site" description="axial binding residue" evidence="16">
    <location>
        <position position="55"/>
    </location>
    <ligand>
        <name>heme b</name>
        <dbReference type="ChEBI" id="CHEBI:60344"/>
        <label>1</label>
    </ligand>
    <ligandPart>
        <name>Fe</name>
        <dbReference type="ChEBI" id="CHEBI:18248"/>
    </ligandPart>
</feature>
<keyword evidence="11 16" id="KW-0408">Iron</keyword>
<dbReference type="SUPFAM" id="SSF103501">
    <property type="entry name" value="Respiratory nitrate reductase 1 gamma chain"/>
    <property type="match status" value="1"/>
</dbReference>
<dbReference type="PANTHER" id="PTHR30598">
    <property type="entry name" value="NITRATE REDUCTASE PRIVATE CHAPERONE, REDOX ENZYME MATURATION PROTEIN REMP FAMILY"/>
    <property type="match status" value="1"/>
</dbReference>
<keyword evidence="5 16" id="KW-0349">Heme</keyword>
<evidence type="ECO:0000256" key="16">
    <source>
        <dbReference type="PIRSR" id="PIRSR603816-1"/>
    </source>
</evidence>
<evidence type="ECO:0000256" key="17">
    <source>
        <dbReference type="SAM" id="Phobius"/>
    </source>
</evidence>
<dbReference type="NCBIfam" id="TIGR00351">
    <property type="entry name" value="narI"/>
    <property type="match status" value="1"/>
</dbReference>
<keyword evidence="12" id="KW-0534">Nitrate assimilation</keyword>
<organism evidence="19 20">
    <name type="scientific">Aromatoleum tolulyticum</name>
    <dbReference type="NCBI Taxonomy" id="34027"/>
    <lineage>
        <taxon>Bacteria</taxon>
        <taxon>Pseudomonadati</taxon>
        <taxon>Pseudomonadota</taxon>
        <taxon>Betaproteobacteria</taxon>
        <taxon>Rhodocyclales</taxon>
        <taxon>Rhodocyclaceae</taxon>
        <taxon>Aromatoleum</taxon>
    </lineage>
</organism>
<keyword evidence="9 17" id="KW-1133">Transmembrane helix</keyword>
<dbReference type="Proteomes" id="UP000186819">
    <property type="component" value="Unassembled WGS sequence"/>
</dbReference>
<dbReference type="InterPro" id="IPR036197">
    <property type="entry name" value="NarG-like_sf"/>
</dbReference>
<dbReference type="GO" id="GO:0046872">
    <property type="term" value="F:metal ion binding"/>
    <property type="evidence" value="ECO:0007669"/>
    <property type="project" value="UniProtKB-KW"/>
</dbReference>
<dbReference type="GO" id="GO:0160182">
    <property type="term" value="F:nitrate reductase (quinone) activity"/>
    <property type="evidence" value="ECO:0007669"/>
    <property type="project" value="UniProtKB-EC"/>
</dbReference>
<evidence type="ECO:0000256" key="6">
    <source>
        <dbReference type="ARBA" id="ARBA00022692"/>
    </source>
</evidence>
<evidence type="ECO:0000256" key="11">
    <source>
        <dbReference type="ARBA" id="ARBA00023004"/>
    </source>
</evidence>